<sequence length="290" mass="32872">MGRLNLTAINVRRTALAKFKAKQIPSVPNWVDIVHDIPPAQILVRQQPVKHPLTKVRTRTLPGGKTEQYVQIIEPKRPKSAKARHVFSPKSLHYEEDSLRRTFYGDHPWELARPRVIVETSGEQYKNADWSKGLVQPGIPLSGECVVQRQLWLLENTPDISVPQAYDIARKEFYTLRRRQERRDRIAAEEARHMGARFGKSALQISMGIENGMYNDWEKWSRQVVFEQTSRAAAFEGTVASAEEEALKDNVLEESTTQLQQPGGRPAVGAAVFAQQAQLDSRVSRRSGSP</sequence>
<dbReference type="PANTHER" id="PTHR37799">
    <property type="entry name" value="37S RIBOSOMAL PROTEIN S25, MITOCHONDRIAL"/>
    <property type="match status" value="1"/>
</dbReference>
<dbReference type="Pfam" id="PF13741">
    <property type="entry name" value="MRP-S25"/>
    <property type="match status" value="1"/>
</dbReference>
<evidence type="ECO:0000256" key="7">
    <source>
        <dbReference type="PIRNR" id="PIRNR029764"/>
    </source>
</evidence>
<evidence type="ECO:0000256" key="3">
    <source>
        <dbReference type="ARBA" id="ARBA00011526"/>
    </source>
</evidence>
<comment type="similarity">
    <text evidence="2">Belongs to the mitochondrion-specific ribosomal protein mS23 family.</text>
</comment>
<evidence type="ECO:0000256" key="4">
    <source>
        <dbReference type="ARBA" id="ARBA00022980"/>
    </source>
</evidence>
<dbReference type="STRING" id="1442368.A0A0D2G9U5"/>
<dbReference type="InterPro" id="IPR016939">
    <property type="entry name" value="Ribosomal_mS23_fun"/>
</dbReference>
<dbReference type="GO" id="GO:0005763">
    <property type="term" value="C:mitochondrial small ribosomal subunit"/>
    <property type="evidence" value="ECO:0007669"/>
    <property type="project" value="UniProtKB-UniRule"/>
</dbReference>
<accession>A0A0D2G9U5</accession>
<comment type="subcellular location">
    <subcellularLocation>
        <location evidence="1 7">Mitochondrion</location>
    </subcellularLocation>
</comment>
<dbReference type="GO" id="GO:0003735">
    <property type="term" value="F:structural constituent of ribosome"/>
    <property type="evidence" value="ECO:0007669"/>
    <property type="project" value="UniProtKB-UniRule"/>
</dbReference>
<dbReference type="VEuPathDB" id="FungiDB:Z517_10312"/>
<evidence type="ECO:0000256" key="2">
    <source>
        <dbReference type="ARBA" id="ARBA00009864"/>
    </source>
</evidence>
<comment type="subunit">
    <text evidence="3 7">Component of the mitochondrial small ribosomal subunit.</text>
</comment>
<proteinExistence type="inferred from homology"/>
<keyword evidence="9" id="KW-1185">Reference proteome</keyword>
<evidence type="ECO:0000256" key="1">
    <source>
        <dbReference type="ARBA" id="ARBA00004173"/>
    </source>
</evidence>
<keyword evidence="6 7" id="KW-0687">Ribonucleoprotein</keyword>
<keyword evidence="4 7" id="KW-0689">Ribosomal protein</keyword>
<evidence type="ECO:0000313" key="8">
    <source>
        <dbReference type="EMBL" id="KIW75570.1"/>
    </source>
</evidence>
<dbReference type="RefSeq" id="XP_013279378.1">
    <property type="nucleotide sequence ID" value="XM_013423924.1"/>
</dbReference>
<evidence type="ECO:0000256" key="6">
    <source>
        <dbReference type="ARBA" id="ARBA00023274"/>
    </source>
</evidence>
<organism evidence="8 9">
    <name type="scientific">Fonsecaea pedrosoi CBS 271.37</name>
    <dbReference type="NCBI Taxonomy" id="1442368"/>
    <lineage>
        <taxon>Eukaryota</taxon>
        <taxon>Fungi</taxon>
        <taxon>Dikarya</taxon>
        <taxon>Ascomycota</taxon>
        <taxon>Pezizomycotina</taxon>
        <taxon>Eurotiomycetes</taxon>
        <taxon>Chaetothyriomycetidae</taxon>
        <taxon>Chaetothyriales</taxon>
        <taxon>Herpotrichiellaceae</taxon>
        <taxon>Fonsecaea</taxon>
    </lineage>
</organism>
<protein>
    <recommendedName>
        <fullName evidence="7">37S ribosomal protein S25, mitochondrial</fullName>
    </recommendedName>
</protein>
<dbReference type="PANTHER" id="PTHR37799:SF1">
    <property type="entry name" value="SMALL RIBOSOMAL SUBUNIT PROTEIN MS23"/>
    <property type="match status" value="1"/>
</dbReference>
<dbReference type="HOGENOM" id="CLU_081350_0_0_1"/>
<dbReference type="AlphaFoldDB" id="A0A0D2G9U5"/>
<keyword evidence="5 7" id="KW-0496">Mitochondrion</keyword>
<dbReference type="OrthoDB" id="5542239at2759"/>
<evidence type="ECO:0000256" key="5">
    <source>
        <dbReference type="ARBA" id="ARBA00023128"/>
    </source>
</evidence>
<evidence type="ECO:0000313" key="9">
    <source>
        <dbReference type="Proteomes" id="UP000053029"/>
    </source>
</evidence>
<gene>
    <name evidence="8" type="ORF">Z517_10312</name>
</gene>
<dbReference type="PIRSF" id="PIRSF029764">
    <property type="entry name" value="RSM25"/>
    <property type="match status" value="1"/>
</dbReference>
<dbReference type="EMBL" id="KN846975">
    <property type="protein sequence ID" value="KIW75570.1"/>
    <property type="molecule type" value="Genomic_DNA"/>
</dbReference>
<name>A0A0D2G9U5_9EURO</name>
<dbReference type="GeneID" id="25309802"/>
<dbReference type="Proteomes" id="UP000053029">
    <property type="component" value="Unassembled WGS sequence"/>
</dbReference>
<reference evidence="8 9" key="1">
    <citation type="submission" date="2015-01" db="EMBL/GenBank/DDBJ databases">
        <title>The Genome Sequence of Fonsecaea pedrosoi CBS 271.37.</title>
        <authorList>
            <consortium name="The Broad Institute Genomics Platform"/>
            <person name="Cuomo C."/>
            <person name="de Hoog S."/>
            <person name="Gorbushina A."/>
            <person name="Stielow B."/>
            <person name="Teixiera M."/>
            <person name="Abouelleil A."/>
            <person name="Chapman S.B."/>
            <person name="Priest M."/>
            <person name="Young S.K."/>
            <person name="Wortman J."/>
            <person name="Nusbaum C."/>
            <person name="Birren B."/>
        </authorList>
    </citation>
    <scope>NUCLEOTIDE SEQUENCE [LARGE SCALE GENOMIC DNA]</scope>
    <source>
        <strain evidence="8 9">CBS 271.37</strain>
    </source>
</reference>